<sequence>MRPVSATGLEVFDRTLHKTHAWLKAIMEELGTEDRHKAYLALRAVLHALRDRLTVEEVAQLAAQLPMLVRGLYYEGWDPTGKPLKERHKEAFLAHVAEELKTPSGPAVDPEAATRAVFKVLSREISQGELEDVLGLLPKELRALWPQG</sequence>
<dbReference type="Pfam" id="PF10025">
    <property type="entry name" value="DUF2267"/>
    <property type="match status" value="1"/>
</dbReference>
<evidence type="ECO:0000313" key="2">
    <source>
        <dbReference type="Proteomes" id="UP000000592"/>
    </source>
</evidence>
<gene>
    <name evidence="1" type="ordered locus">TT_C1067</name>
</gene>
<name>Q72IR5_THET2</name>
<dbReference type="AlphaFoldDB" id="Q72IR5"/>
<organism evidence="1 2">
    <name type="scientific">Thermus thermophilus (strain ATCC BAA-163 / DSM 7039 / HB27)</name>
    <dbReference type="NCBI Taxonomy" id="262724"/>
    <lineage>
        <taxon>Bacteria</taxon>
        <taxon>Thermotogati</taxon>
        <taxon>Deinococcota</taxon>
        <taxon>Deinococci</taxon>
        <taxon>Thermales</taxon>
        <taxon>Thermaceae</taxon>
        <taxon>Thermus</taxon>
    </lineage>
</organism>
<protein>
    <recommendedName>
        <fullName evidence="3">DUF2267 domain-containing protein</fullName>
    </recommendedName>
</protein>
<evidence type="ECO:0008006" key="3">
    <source>
        <dbReference type="Google" id="ProtNLM"/>
    </source>
</evidence>
<proteinExistence type="predicted"/>
<accession>Q72IR5</accession>
<dbReference type="HOGENOM" id="CLU_112438_0_0_0"/>
<dbReference type="EMBL" id="AE017221">
    <property type="protein sequence ID" value="AAS81409.1"/>
    <property type="molecule type" value="Genomic_DNA"/>
</dbReference>
<dbReference type="Gene3D" id="1.10.490.110">
    <property type="entry name" value="Uncharacterized conserved protein DUF2267"/>
    <property type="match status" value="1"/>
</dbReference>
<dbReference type="Proteomes" id="UP000000592">
    <property type="component" value="Chromosome"/>
</dbReference>
<dbReference type="eggNOG" id="COG5502">
    <property type="taxonomic scope" value="Bacteria"/>
</dbReference>
<dbReference type="InterPro" id="IPR018727">
    <property type="entry name" value="DUF2267"/>
</dbReference>
<dbReference type="InterPro" id="IPR038282">
    <property type="entry name" value="DUF2267_sf"/>
</dbReference>
<dbReference type="KEGG" id="tth:TT_C1067"/>
<evidence type="ECO:0000313" key="1">
    <source>
        <dbReference type="EMBL" id="AAS81409.1"/>
    </source>
</evidence>
<reference evidence="1 2" key="1">
    <citation type="journal article" date="2004" name="Nat. Biotechnol.">
        <title>The genome sequence of the extreme thermophile Thermus thermophilus.</title>
        <authorList>
            <person name="Henne A."/>
            <person name="Brueggemann H."/>
            <person name="Raasch C."/>
            <person name="Wiezer A."/>
            <person name="Hartsch T."/>
            <person name="Liesegang H."/>
            <person name="Johann A."/>
            <person name="Lienard T."/>
            <person name="Gohl O."/>
            <person name="Martinez-Arias R."/>
            <person name="Jacobi C."/>
            <person name="Starkuviene V."/>
            <person name="Schlenczeck S."/>
            <person name="Dencker S."/>
            <person name="Huber R."/>
            <person name="Klenk H.-P."/>
            <person name="Overbeek R."/>
            <person name="Kramer W."/>
            <person name="Merkl R."/>
            <person name="Gottschalk G."/>
            <person name="Fritz H.-J."/>
        </authorList>
    </citation>
    <scope>NUCLEOTIDE SEQUENCE [LARGE SCALE GENOMIC DNA]</scope>
    <source>
        <strain evidence="2">ATCC BAA-163 / DSM 7039 / HB27</strain>
    </source>
</reference>